<dbReference type="Pfam" id="PF01593">
    <property type="entry name" value="Amino_oxidase"/>
    <property type="match status" value="1"/>
</dbReference>
<dbReference type="PANTHER" id="PTHR10668">
    <property type="entry name" value="PHYTOENE DEHYDROGENASE"/>
    <property type="match status" value="1"/>
</dbReference>
<dbReference type="PROSITE" id="PS50827">
    <property type="entry name" value="DDT"/>
    <property type="match status" value="1"/>
</dbReference>
<evidence type="ECO:0000259" key="4">
    <source>
        <dbReference type="PROSITE" id="PS50827"/>
    </source>
</evidence>
<evidence type="ECO:0000313" key="5">
    <source>
        <dbReference type="EMBL" id="UXX81443.1"/>
    </source>
</evidence>
<comment type="function">
    <text evidence="1">Probable oxidoreductase that may play a role as regulator of mitochondrial function.</text>
</comment>
<protein>
    <recommendedName>
        <fullName evidence="3">Pyridine nucleotide-disulfide oxidoreductase domain-containing protein 2</fullName>
    </recommendedName>
</protein>
<evidence type="ECO:0000256" key="1">
    <source>
        <dbReference type="ARBA" id="ARBA00037217"/>
    </source>
</evidence>
<proteinExistence type="predicted"/>
<evidence type="ECO:0000313" key="6">
    <source>
        <dbReference type="Proteomes" id="UP001064087"/>
    </source>
</evidence>
<dbReference type="Gene3D" id="3.50.50.60">
    <property type="entry name" value="FAD/NAD(P)-binding domain"/>
    <property type="match status" value="2"/>
</dbReference>
<gene>
    <name evidence="5" type="ORF">N7U68_00865</name>
</gene>
<reference evidence="5" key="1">
    <citation type="submission" date="2022-10" db="EMBL/GenBank/DDBJ databases">
        <title>Roseovarius pelagicus sp. nov., isolated from Arctic seawater.</title>
        <authorList>
            <person name="Hong Y.W."/>
            <person name="Hwang C.Y."/>
        </authorList>
    </citation>
    <scope>NUCLEOTIDE SEQUENCE</scope>
    <source>
        <strain evidence="5">HL-MP18</strain>
        <plasmid evidence="5">unnamed2</plasmid>
    </source>
</reference>
<dbReference type="InterPro" id="IPR036188">
    <property type="entry name" value="FAD/NAD-bd_sf"/>
</dbReference>
<dbReference type="SUPFAM" id="SSF51905">
    <property type="entry name" value="FAD/NAD(P)-binding domain"/>
    <property type="match status" value="1"/>
</dbReference>
<feature type="domain" description="DDT" evidence="4">
    <location>
        <begin position="115"/>
        <end position="179"/>
    </location>
</feature>
<dbReference type="InterPro" id="IPR018203">
    <property type="entry name" value="GDP_dissociation_inhibitor"/>
</dbReference>
<comment type="subunit">
    <text evidence="2">Interacts with COX5B; this interaction may contribute to localize PYROXD2 to the inner face of the inner mitochondrial membrane.</text>
</comment>
<dbReference type="Proteomes" id="UP001064087">
    <property type="component" value="Plasmid unnamed2"/>
</dbReference>
<keyword evidence="5" id="KW-0614">Plasmid</keyword>
<dbReference type="EMBL" id="CP106737">
    <property type="protein sequence ID" value="UXX81443.1"/>
    <property type="molecule type" value="Genomic_DNA"/>
</dbReference>
<sequence>MGAKFDVVIVGGGHNGLVCGGYLARSGQRVLVLERRSVVGGLSADREFFKGFRGSIPNSPGSLEPKVVLDLELKKFGLEFTRPDPSLVVPFPDGRAMVAWRDRQKTADEIAKFSKKDVTAYAEFFEYLNDFGRRIGISLFDNPPRLRDVMARLKTDEDEDAFAKVFLGSLKDLLDSRLESEELKAVIAAISVTSNMVGPRTPGSPYLLMMRPFSLASGGTSDDHDPRKQYLRGSTGLPIGGMGSVTKAMRASLEAYGGVVRTDCEVSRIVGNANAIQGVELETGEFIEARVVVSNLHPKTTMVDLLDCNGLEREFIDPFDQLPKRGSAFKIALALEGLPVMSAAPAGMERLYAGCQFRLSPSLDYMERAYDDAKYGRASKDPIILGLIPSVSDPEMAPSGKHILSANVWHAPIDLAEGDWETERDRFGNRCIDVMSEYMPNLKDLIIDKKFLSPKDLEQEYGLRDANVMHLDMMPAQMFSLRPVPGWASYQMPVPGLYLCGSGTWPGGTVSGVPGHNASQKIISDLKALRVA</sequence>
<keyword evidence="6" id="KW-1185">Reference proteome</keyword>
<evidence type="ECO:0000256" key="2">
    <source>
        <dbReference type="ARBA" id="ARBA00038825"/>
    </source>
</evidence>
<dbReference type="PANTHER" id="PTHR10668:SF103">
    <property type="entry name" value="PYRIDINE NUCLEOTIDE-DISULFIDE OXIDOREDUCTASE DOMAIN-CONTAINING PROTEIN 2"/>
    <property type="match status" value="1"/>
</dbReference>
<geneLocation type="plasmid" evidence="5 6">
    <name>unnamed2</name>
</geneLocation>
<dbReference type="InterPro" id="IPR018501">
    <property type="entry name" value="DDT_dom"/>
</dbReference>
<dbReference type="InterPro" id="IPR002937">
    <property type="entry name" value="Amino_oxidase"/>
</dbReference>
<accession>A0ABY6D5R1</accession>
<organism evidence="5 6">
    <name type="scientific">Roseovarius pelagicus</name>
    <dbReference type="NCBI Taxonomy" id="2980108"/>
    <lineage>
        <taxon>Bacteria</taxon>
        <taxon>Pseudomonadati</taxon>
        <taxon>Pseudomonadota</taxon>
        <taxon>Alphaproteobacteria</taxon>
        <taxon>Rhodobacterales</taxon>
        <taxon>Roseobacteraceae</taxon>
        <taxon>Roseovarius</taxon>
    </lineage>
</organism>
<dbReference type="PRINTS" id="PR00891">
    <property type="entry name" value="RABGDIREP"/>
</dbReference>
<name>A0ABY6D5R1_9RHOB</name>
<evidence type="ECO:0000256" key="3">
    <source>
        <dbReference type="ARBA" id="ARBA00040298"/>
    </source>
</evidence>
<dbReference type="RefSeq" id="WP_263046643.1">
    <property type="nucleotide sequence ID" value="NZ_CP106737.1"/>
</dbReference>